<dbReference type="GO" id="GO:0000178">
    <property type="term" value="C:exosome (RNase complex)"/>
    <property type="evidence" value="ECO:0007669"/>
    <property type="project" value="TreeGrafter"/>
</dbReference>
<comment type="caution">
    <text evidence="3">The sequence shown here is derived from an EMBL/GenBank/DDBJ whole genome shotgun (WGS) entry which is preliminary data.</text>
</comment>
<dbReference type="EMBL" id="MU003768">
    <property type="protein sequence ID" value="KAF2725374.1"/>
    <property type="molecule type" value="Genomic_DNA"/>
</dbReference>
<protein>
    <recommendedName>
        <fullName evidence="2">C3H1-type domain-containing protein</fullName>
    </recommendedName>
</protein>
<dbReference type="PROSITE" id="PS50103">
    <property type="entry name" value="ZF_C3H1"/>
    <property type="match status" value="1"/>
</dbReference>
<keyword evidence="4" id="KW-1185">Reference proteome</keyword>
<keyword evidence="1" id="KW-0863">Zinc-finger</keyword>
<evidence type="ECO:0000313" key="3">
    <source>
        <dbReference type="EMBL" id="KAF2725374.1"/>
    </source>
</evidence>
<feature type="zinc finger region" description="C3H1-type" evidence="1">
    <location>
        <begin position="86"/>
        <end position="113"/>
    </location>
</feature>
<evidence type="ECO:0000313" key="4">
    <source>
        <dbReference type="Proteomes" id="UP000799441"/>
    </source>
</evidence>
<feature type="domain" description="C3H1-type" evidence="2">
    <location>
        <begin position="86"/>
        <end position="113"/>
    </location>
</feature>
<dbReference type="AlphaFoldDB" id="A0A9P4QI86"/>
<keyword evidence="1" id="KW-0479">Metal-binding</keyword>
<name>A0A9P4QI86_9PEZI</name>
<dbReference type="GO" id="GO:0005634">
    <property type="term" value="C:nucleus"/>
    <property type="evidence" value="ECO:0007669"/>
    <property type="project" value="TreeGrafter"/>
</dbReference>
<dbReference type="InterPro" id="IPR039278">
    <property type="entry name" value="Red1"/>
</dbReference>
<dbReference type="OrthoDB" id="1922977at2759"/>
<keyword evidence="1" id="KW-0862">Zinc</keyword>
<proteinExistence type="predicted"/>
<dbReference type="PANTHER" id="PTHR21563">
    <property type="entry name" value="ZINC FINGER C3H1 DOMAIN-CONTAINING PROTEIN"/>
    <property type="match status" value="1"/>
</dbReference>
<evidence type="ECO:0000259" key="2">
    <source>
        <dbReference type="PROSITE" id="PS50103"/>
    </source>
</evidence>
<sequence length="201" mass="23084">MLDHISAPSLYDPNKIVADIDLALELQLDDNQLYPIRSHPPDKPTKVRYTAYHSPLEQFKDFRYHPNYASIVPGGFKSLTYNHKINPDTPLCPYEASGGRCNDPNCNFQHFANMGFTDNELIRILGTEYGNHHEEIRNEFNRGLAAIVNELKASSLSRDVNAIAQRIVNFRRGFLGDPSRVLDFEWWDKKYGSKQEEEVAQ</sequence>
<dbReference type="Pfam" id="PF10650">
    <property type="entry name" value="zf-C3H1"/>
    <property type="match status" value="1"/>
</dbReference>
<dbReference type="InterPro" id="IPR019607">
    <property type="entry name" value="Putative_zinc-finger_domain"/>
</dbReference>
<gene>
    <name evidence="3" type="ORF">K431DRAFT_215909</name>
</gene>
<dbReference type="Proteomes" id="UP000799441">
    <property type="component" value="Unassembled WGS sequence"/>
</dbReference>
<organism evidence="3 4">
    <name type="scientific">Polychaeton citri CBS 116435</name>
    <dbReference type="NCBI Taxonomy" id="1314669"/>
    <lineage>
        <taxon>Eukaryota</taxon>
        <taxon>Fungi</taxon>
        <taxon>Dikarya</taxon>
        <taxon>Ascomycota</taxon>
        <taxon>Pezizomycotina</taxon>
        <taxon>Dothideomycetes</taxon>
        <taxon>Dothideomycetidae</taxon>
        <taxon>Capnodiales</taxon>
        <taxon>Capnodiaceae</taxon>
        <taxon>Polychaeton</taxon>
    </lineage>
</organism>
<dbReference type="PANTHER" id="PTHR21563:SF3">
    <property type="entry name" value="ZINC FINGER C3H1 DOMAIN-CONTAINING PROTEIN"/>
    <property type="match status" value="1"/>
</dbReference>
<reference evidence="3" key="1">
    <citation type="journal article" date="2020" name="Stud. Mycol.">
        <title>101 Dothideomycetes genomes: a test case for predicting lifestyles and emergence of pathogens.</title>
        <authorList>
            <person name="Haridas S."/>
            <person name="Albert R."/>
            <person name="Binder M."/>
            <person name="Bloem J."/>
            <person name="Labutti K."/>
            <person name="Salamov A."/>
            <person name="Andreopoulos B."/>
            <person name="Baker S."/>
            <person name="Barry K."/>
            <person name="Bills G."/>
            <person name="Bluhm B."/>
            <person name="Cannon C."/>
            <person name="Castanera R."/>
            <person name="Culley D."/>
            <person name="Daum C."/>
            <person name="Ezra D."/>
            <person name="Gonzalez J."/>
            <person name="Henrissat B."/>
            <person name="Kuo A."/>
            <person name="Liang C."/>
            <person name="Lipzen A."/>
            <person name="Lutzoni F."/>
            <person name="Magnuson J."/>
            <person name="Mondo S."/>
            <person name="Nolan M."/>
            <person name="Ohm R."/>
            <person name="Pangilinan J."/>
            <person name="Park H.-J."/>
            <person name="Ramirez L."/>
            <person name="Alfaro M."/>
            <person name="Sun H."/>
            <person name="Tritt A."/>
            <person name="Yoshinaga Y."/>
            <person name="Zwiers L.-H."/>
            <person name="Turgeon B."/>
            <person name="Goodwin S."/>
            <person name="Spatafora J."/>
            <person name="Crous P."/>
            <person name="Grigoriev I."/>
        </authorList>
    </citation>
    <scope>NUCLEOTIDE SEQUENCE</scope>
    <source>
        <strain evidence="3">CBS 116435</strain>
    </source>
</reference>
<dbReference type="GO" id="GO:0008270">
    <property type="term" value="F:zinc ion binding"/>
    <property type="evidence" value="ECO:0007669"/>
    <property type="project" value="UniProtKB-KW"/>
</dbReference>
<dbReference type="InterPro" id="IPR000571">
    <property type="entry name" value="Znf_CCCH"/>
</dbReference>
<evidence type="ECO:0000256" key="1">
    <source>
        <dbReference type="PROSITE-ProRule" id="PRU00723"/>
    </source>
</evidence>
<accession>A0A9P4QI86</accession>